<evidence type="ECO:0000313" key="2">
    <source>
        <dbReference type="EnsemblPlants" id="OB02G26920.1"/>
    </source>
</evidence>
<keyword evidence="3" id="KW-1185">Reference proteome</keyword>
<dbReference type="EnsemblPlants" id="OB02G26920.1">
    <property type="protein sequence ID" value="OB02G26920.1"/>
    <property type="gene ID" value="OB02G26920"/>
</dbReference>
<feature type="region of interest" description="Disordered" evidence="1">
    <location>
        <begin position="103"/>
        <end position="129"/>
    </location>
</feature>
<organism evidence="2">
    <name type="scientific">Oryza brachyantha</name>
    <name type="common">malo sina</name>
    <dbReference type="NCBI Taxonomy" id="4533"/>
    <lineage>
        <taxon>Eukaryota</taxon>
        <taxon>Viridiplantae</taxon>
        <taxon>Streptophyta</taxon>
        <taxon>Embryophyta</taxon>
        <taxon>Tracheophyta</taxon>
        <taxon>Spermatophyta</taxon>
        <taxon>Magnoliopsida</taxon>
        <taxon>Liliopsida</taxon>
        <taxon>Poales</taxon>
        <taxon>Poaceae</taxon>
        <taxon>BOP clade</taxon>
        <taxon>Oryzoideae</taxon>
        <taxon>Oryzeae</taxon>
        <taxon>Oryzinae</taxon>
        <taxon>Oryza</taxon>
    </lineage>
</organism>
<dbReference type="Gramene" id="OB02G26920.1">
    <property type="protein sequence ID" value="OB02G26920.1"/>
    <property type="gene ID" value="OB02G26920"/>
</dbReference>
<dbReference type="AlphaFoldDB" id="J3LDH5"/>
<reference evidence="2" key="1">
    <citation type="submission" date="2013-04" db="UniProtKB">
        <authorList>
            <consortium name="EnsemblPlants"/>
        </authorList>
    </citation>
    <scope>IDENTIFICATION</scope>
</reference>
<dbReference type="Proteomes" id="UP000006038">
    <property type="component" value="Unassembled WGS sequence"/>
</dbReference>
<evidence type="ECO:0000256" key="1">
    <source>
        <dbReference type="SAM" id="MobiDB-lite"/>
    </source>
</evidence>
<evidence type="ECO:0000313" key="3">
    <source>
        <dbReference type="Proteomes" id="UP000006038"/>
    </source>
</evidence>
<sequence length="129" mass="14854">MPEFKFRLCIVRQQANATRSYHTNCDKFYKGSEVVIRSCCLHSKKRSAKCCQMQNKQKKNTASGPVSTIDWETELNIAISFQIKRQPNHCPVTATVPPFFKSSSPNHWRHRPSLSHSHTRKLIAPSTLR</sequence>
<accession>J3LDH5</accession>
<proteinExistence type="predicted"/>
<dbReference type="HOGENOM" id="CLU_1952115_0_0_1"/>
<feature type="compositionally biased region" description="Basic residues" evidence="1">
    <location>
        <begin position="107"/>
        <end position="121"/>
    </location>
</feature>
<name>J3LDH5_ORYBR</name>
<protein>
    <submittedName>
        <fullName evidence="2">Uncharacterized protein</fullName>
    </submittedName>
</protein>